<keyword evidence="2" id="KW-1185">Reference proteome</keyword>
<dbReference type="EMBL" id="JAUEPS010000090">
    <property type="protein sequence ID" value="KAK0439076.1"/>
    <property type="molecule type" value="Genomic_DNA"/>
</dbReference>
<dbReference type="RefSeq" id="XP_060323146.1">
    <property type="nucleotide sequence ID" value="XM_060474770.1"/>
</dbReference>
<protein>
    <submittedName>
        <fullName evidence="1">Uncharacterized protein</fullName>
    </submittedName>
</protein>
<evidence type="ECO:0000313" key="2">
    <source>
        <dbReference type="Proteomes" id="UP001175211"/>
    </source>
</evidence>
<gene>
    <name evidence="1" type="ORF">EV420DRAFT_1584758</name>
</gene>
<accession>A0AA39JC38</accession>
<dbReference type="AlphaFoldDB" id="A0AA39JC38"/>
<evidence type="ECO:0000313" key="1">
    <source>
        <dbReference type="EMBL" id="KAK0439076.1"/>
    </source>
</evidence>
<dbReference type="GeneID" id="85358318"/>
<proteinExistence type="predicted"/>
<comment type="caution">
    <text evidence="1">The sequence shown here is derived from an EMBL/GenBank/DDBJ whole genome shotgun (WGS) entry which is preliminary data.</text>
</comment>
<name>A0AA39JC38_ARMTA</name>
<dbReference type="Proteomes" id="UP001175211">
    <property type="component" value="Unassembled WGS sequence"/>
</dbReference>
<sequence>MCLFPLCCWGSSVFALWFPVKDIRLYYIPLVFLVRARGLFTIASDIQATQMGPCFKRRKASRQRACWIHICTKRIFFCVDYALSVASRTSRSIIHNVT</sequence>
<reference evidence="1" key="1">
    <citation type="submission" date="2023-06" db="EMBL/GenBank/DDBJ databases">
        <authorList>
            <consortium name="Lawrence Berkeley National Laboratory"/>
            <person name="Ahrendt S."/>
            <person name="Sahu N."/>
            <person name="Indic B."/>
            <person name="Wong-Bajracharya J."/>
            <person name="Merenyi Z."/>
            <person name="Ke H.-M."/>
            <person name="Monk M."/>
            <person name="Kocsube S."/>
            <person name="Drula E."/>
            <person name="Lipzen A."/>
            <person name="Balint B."/>
            <person name="Henrissat B."/>
            <person name="Andreopoulos B."/>
            <person name="Martin F.M."/>
            <person name="Harder C.B."/>
            <person name="Rigling D."/>
            <person name="Ford K.L."/>
            <person name="Foster G.D."/>
            <person name="Pangilinan J."/>
            <person name="Papanicolaou A."/>
            <person name="Barry K."/>
            <person name="LaButti K."/>
            <person name="Viragh M."/>
            <person name="Koriabine M."/>
            <person name="Yan M."/>
            <person name="Riley R."/>
            <person name="Champramary S."/>
            <person name="Plett K.L."/>
            <person name="Tsai I.J."/>
            <person name="Slot J."/>
            <person name="Sipos G."/>
            <person name="Plett J."/>
            <person name="Nagy L.G."/>
            <person name="Grigoriev I.V."/>
        </authorList>
    </citation>
    <scope>NUCLEOTIDE SEQUENCE</scope>
    <source>
        <strain evidence="1">CCBAS 213</strain>
    </source>
</reference>
<organism evidence="1 2">
    <name type="scientific">Armillaria tabescens</name>
    <name type="common">Ringless honey mushroom</name>
    <name type="synonym">Agaricus tabescens</name>
    <dbReference type="NCBI Taxonomy" id="1929756"/>
    <lineage>
        <taxon>Eukaryota</taxon>
        <taxon>Fungi</taxon>
        <taxon>Dikarya</taxon>
        <taxon>Basidiomycota</taxon>
        <taxon>Agaricomycotina</taxon>
        <taxon>Agaricomycetes</taxon>
        <taxon>Agaricomycetidae</taxon>
        <taxon>Agaricales</taxon>
        <taxon>Marasmiineae</taxon>
        <taxon>Physalacriaceae</taxon>
        <taxon>Desarmillaria</taxon>
    </lineage>
</organism>